<comment type="catalytic activity">
    <reaction evidence="15 16">
        <text>UDP-N-acetyl-alpha-D-muramate + NADP(+) = UDP-N-acetyl-3-O-(1-carboxyvinyl)-alpha-D-glucosamine + NADPH + H(+)</text>
        <dbReference type="Rhea" id="RHEA:12248"/>
        <dbReference type="ChEBI" id="CHEBI:15378"/>
        <dbReference type="ChEBI" id="CHEBI:57783"/>
        <dbReference type="ChEBI" id="CHEBI:58349"/>
        <dbReference type="ChEBI" id="CHEBI:68483"/>
        <dbReference type="ChEBI" id="CHEBI:70757"/>
        <dbReference type="EC" id="1.3.1.98"/>
    </reaction>
</comment>
<evidence type="ECO:0000313" key="18">
    <source>
        <dbReference type="EMBL" id="OGC47057.1"/>
    </source>
</evidence>
<dbReference type="GO" id="GO:0008762">
    <property type="term" value="F:UDP-N-acetylmuramate dehydrogenase activity"/>
    <property type="evidence" value="ECO:0007669"/>
    <property type="project" value="UniProtKB-UniRule"/>
</dbReference>
<dbReference type="GO" id="GO:0071949">
    <property type="term" value="F:FAD binding"/>
    <property type="evidence" value="ECO:0007669"/>
    <property type="project" value="InterPro"/>
</dbReference>
<dbReference type="InterPro" id="IPR036318">
    <property type="entry name" value="FAD-bd_PCMH-like_sf"/>
</dbReference>
<evidence type="ECO:0000256" key="8">
    <source>
        <dbReference type="ARBA" id="ARBA00022827"/>
    </source>
</evidence>
<keyword evidence="10 16" id="KW-0133">Cell shape</keyword>
<dbReference type="InterPro" id="IPR016169">
    <property type="entry name" value="FAD-bd_PCMH_sub2"/>
</dbReference>
<keyword evidence="5 16" id="KW-0963">Cytoplasm</keyword>
<dbReference type="AlphaFoldDB" id="A0A1F4UQ13"/>
<comment type="subcellular location">
    <subcellularLocation>
        <location evidence="3 16">Cytoplasm</location>
    </subcellularLocation>
</comment>
<dbReference type="UniPathway" id="UPA00219"/>
<protein>
    <recommendedName>
        <fullName evidence="16">UDP-N-acetylenolpyruvoylglucosamine reductase</fullName>
        <ecNumber evidence="16">1.3.1.98</ecNumber>
    </recommendedName>
    <alternativeName>
        <fullName evidence="16">UDP-N-acetylmuramate dehydrogenase</fullName>
    </alternativeName>
</protein>
<dbReference type="GO" id="GO:0009252">
    <property type="term" value="P:peptidoglycan biosynthetic process"/>
    <property type="evidence" value="ECO:0007669"/>
    <property type="project" value="UniProtKB-UniRule"/>
</dbReference>
<feature type="active site" evidence="16">
    <location>
        <position position="164"/>
    </location>
</feature>
<organism evidence="18 19">
    <name type="scientific">candidate division WWE3 bacterium RIFCSPHIGHO2_01_FULL_35_17</name>
    <dbReference type="NCBI Taxonomy" id="1802614"/>
    <lineage>
        <taxon>Bacteria</taxon>
        <taxon>Katanobacteria</taxon>
    </lineage>
</organism>
<accession>A0A1F4UQ13</accession>
<dbReference type="SUPFAM" id="SSF56176">
    <property type="entry name" value="FAD-binding/transporter-associated domain-like"/>
    <property type="match status" value="1"/>
</dbReference>
<name>A0A1F4UQ13_UNCKA</name>
<dbReference type="Gene3D" id="3.90.78.10">
    <property type="entry name" value="UDP-N-acetylenolpyruvoylglucosamine reductase, C-terminal domain"/>
    <property type="match status" value="1"/>
</dbReference>
<evidence type="ECO:0000313" key="19">
    <source>
        <dbReference type="Proteomes" id="UP000176444"/>
    </source>
</evidence>
<keyword evidence="9 16" id="KW-0521">NADP</keyword>
<feature type="active site" evidence="16">
    <location>
        <position position="311"/>
    </location>
</feature>
<dbReference type="InterPro" id="IPR006094">
    <property type="entry name" value="Oxid_FAD_bind_N"/>
</dbReference>
<keyword evidence="7 16" id="KW-0285">Flavoprotein</keyword>
<comment type="caution">
    <text evidence="18">The sequence shown here is derived from an EMBL/GenBank/DDBJ whole genome shotgun (WGS) entry which is preliminary data.</text>
</comment>
<dbReference type="EC" id="1.3.1.98" evidence="16"/>
<gene>
    <name evidence="16" type="primary">murB</name>
    <name evidence="18" type="ORF">A2713_01705</name>
</gene>
<dbReference type="Proteomes" id="UP000176444">
    <property type="component" value="Unassembled WGS sequence"/>
</dbReference>
<dbReference type="InterPro" id="IPR003170">
    <property type="entry name" value="MurB"/>
</dbReference>
<evidence type="ECO:0000256" key="5">
    <source>
        <dbReference type="ARBA" id="ARBA00022490"/>
    </source>
</evidence>
<evidence type="ECO:0000256" key="2">
    <source>
        <dbReference type="ARBA" id="ARBA00003921"/>
    </source>
</evidence>
<keyword evidence="6 16" id="KW-0132">Cell division</keyword>
<dbReference type="GO" id="GO:0005829">
    <property type="term" value="C:cytosol"/>
    <property type="evidence" value="ECO:0007669"/>
    <property type="project" value="TreeGrafter"/>
</dbReference>
<dbReference type="GO" id="GO:0051301">
    <property type="term" value="P:cell division"/>
    <property type="evidence" value="ECO:0007669"/>
    <property type="project" value="UniProtKB-KW"/>
</dbReference>
<comment type="pathway">
    <text evidence="4 16">Cell wall biogenesis; peptidoglycan biosynthesis.</text>
</comment>
<proteinExistence type="inferred from homology"/>
<dbReference type="PANTHER" id="PTHR21071:SF4">
    <property type="entry name" value="UDP-N-ACETYLENOLPYRUVOYLGLUCOSAMINE REDUCTASE"/>
    <property type="match status" value="1"/>
</dbReference>
<evidence type="ECO:0000259" key="17">
    <source>
        <dbReference type="PROSITE" id="PS51387"/>
    </source>
</evidence>
<feature type="active site" description="Proton donor" evidence="16">
    <location>
        <position position="211"/>
    </location>
</feature>
<dbReference type="NCBIfam" id="NF010480">
    <property type="entry name" value="PRK13905.1"/>
    <property type="match status" value="1"/>
</dbReference>
<evidence type="ECO:0000256" key="6">
    <source>
        <dbReference type="ARBA" id="ARBA00022618"/>
    </source>
</evidence>
<evidence type="ECO:0000256" key="4">
    <source>
        <dbReference type="ARBA" id="ARBA00004752"/>
    </source>
</evidence>
<sequence length="318" mass="35175">MNIQKNIPLVKYTTFRIGGPARYFITAKSAEDLIEAVRFAKAKKLPYFILGGGSNLLVSDEGFNGVIIKNQNSKIKIQNYNSKFKIIQAEAGVNLGKLVRYSAKQGLTGLEWAIGVPGTLGGAIRGNAGAFGHSVSEFIKEVKSLNSKLQVISYKLQDLNFGYRDSIFKKNKEIILSVILKLKKGVVKEIKKEIKETVVKRNIPPFPSAGSVFKNLLIKNLDKNILAIIPEEKIKEGKIAAGYLIDQCGLKGKKIGRAMILEKHANFIVNLGPLRRGSSEASGAKAKDVIKLIQLIKKTVQKKFKIKLEEEIEYLGFD</sequence>
<keyword evidence="11 16" id="KW-0573">Peptidoglycan synthesis</keyword>
<dbReference type="HAMAP" id="MF_00037">
    <property type="entry name" value="MurB"/>
    <property type="match status" value="1"/>
</dbReference>
<evidence type="ECO:0000256" key="11">
    <source>
        <dbReference type="ARBA" id="ARBA00022984"/>
    </source>
</evidence>
<dbReference type="NCBIfam" id="TIGR00179">
    <property type="entry name" value="murB"/>
    <property type="match status" value="1"/>
</dbReference>
<keyword evidence="8 16" id="KW-0274">FAD</keyword>
<comment type="similarity">
    <text evidence="16">Belongs to the MurB family.</text>
</comment>
<dbReference type="Pfam" id="PF01565">
    <property type="entry name" value="FAD_binding_4"/>
    <property type="match status" value="1"/>
</dbReference>
<evidence type="ECO:0000256" key="9">
    <source>
        <dbReference type="ARBA" id="ARBA00022857"/>
    </source>
</evidence>
<comment type="cofactor">
    <cofactor evidence="1 16">
        <name>FAD</name>
        <dbReference type="ChEBI" id="CHEBI:57692"/>
    </cofactor>
</comment>
<evidence type="ECO:0000256" key="13">
    <source>
        <dbReference type="ARBA" id="ARBA00023306"/>
    </source>
</evidence>
<keyword evidence="14 16" id="KW-0961">Cell wall biogenesis/degradation</keyword>
<evidence type="ECO:0000256" key="16">
    <source>
        <dbReference type="HAMAP-Rule" id="MF_00037"/>
    </source>
</evidence>
<dbReference type="EMBL" id="MEUX01000022">
    <property type="protein sequence ID" value="OGC47057.1"/>
    <property type="molecule type" value="Genomic_DNA"/>
</dbReference>
<dbReference type="InterPro" id="IPR036635">
    <property type="entry name" value="MurB_C_sf"/>
</dbReference>
<dbReference type="Gene3D" id="3.30.43.10">
    <property type="entry name" value="Uridine Diphospho-n-acetylenolpyruvylglucosamine Reductase, domain 2"/>
    <property type="match status" value="1"/>
</dbReference>
<evidence type="ECO:0000256" key="1">
    <source>
        <dbReference type="ARBA" id="ARBA00001974"/>
    </source>
</evidence>
<dbReference type="InterPro" id="IPR011601">
    <property type="entry name" value="MurB_C"/>
</dbReference>
<evidence type="ECO:0000256" key="7">
    <source>
        <dbReference type="ARBA" id="ARBA00022630"/>
    </source>
</evidence>
<dbReference type="InterPro" id="IPR016167">
    <property type="entry name" value="FAD-bd_PCMH_sub1"/>
</dbReference>
<dbReference type="Pfam" id="PF02873">
    <property type="entry name" value="MurB_C"/>
    <property type="match status" value="1"/>
</dbReference>
<dbReference type="GO" id="GO:0008360">
    <property type="term" value="P:regulation of cell shape"/>
    <property type="evidence" value="ECO:0007669"/>
    <property type="project" value="UniProtKB-KW"/>
</dbReference>
<dbReference type="PANTHER" id="PTHR21071">
    <property type="entry name" value="UDP-N-ACETYLENOLPYRUVOYLGLUCOSAMINE REDUCTASE"/>
    <property type="match status" value="1"/>
</dbReference>
<reference evidence="18 19" key="1">
    <citation type="journal article" date="2016" name="Nat. Commun.">
        <title>Thousands of microbial genomes shed light on interconnected biogeochemical processes in an aquifer system.</title>
        <authorList>
            <person name="Anantharaman K."/>
            <person name="Brown C.T."/>
            <person name="Hug L.A."/>
            <person name="Sharon I."/>
            <person name="Castelle C.J."/>
            <person name="Probst A.J."/>
            <person name="Thomas B.C."/>
            <person name="Singh A."/>
            <person name="Wilkins M.J."/>
            <person name="Karaoz U."/>
            <person name="Brodie E.L."/>
            <person name="Williams K.H."/>
            <person name="Hubbard S.S."/>
            <person name="Banfield J.F."/>
        </authorList>
    </citation>
    <scope>NUCLEOTIDE SEQUENCE [LARGE SCALE GENOMIC DNA]</scope>
</reference>
<feature type="domain" description="FAD-binding PCMH-type" evidence="17">
    <location>
        <begin position="16"/>
        <end position="185"/>
    </location>
</feature>
<dbReference type="InterPro" id="IPR016166">
    <property type="entry name" value="FAD-bd_PCMH"/>
</dbReference>
<dbReference type="PROSITE" id="PS51387">
    <property type="entry name" value="FAD_PCMH"/>
    <property type="match status" value="1"/>
</dbReference>
<comment type="function">
    <text evidence="2 16">Cell wall formation.</text>
</comment>
<evidence type="ECO:0000256" key="15">
    <source>
        <dbReference type="ARBA" id="ARBA00048914"/>
    </source>
</evidence>
<dbReference type="Gene3D" id="3.30.465.10">
    <property type="match status" value="1"/>
</dbReference>
<keyword evidence="13 16" id="KW-0131">Cell cycle</keyword>
<evidence type="ECO:0000256" key="3">
    <source>
        <dbReference type="ARBA" id="ARBA00004496"/>
    </source>
</evidence>
<evidence type="ECO:0000256" key="12">
    <source>
        <dbReference type="ARBA" id="ARBA00023002"/>
    </source>
</evidence>
<dbReference type="GO" id="GO:0071555">
    <property type="term" value="P:cell wall organization"/>
    <property type="evidence" value="ECO:0007669"/>
    <property type="project" value="UniProtKB-KW"/>
</dbReference>
<evidence type="ECO:0000256" key="10">
    <source>
        <dbReference type="ARBA" id="ARBA00022960"/>
    </source>
</evidence>
<dbReference type="SUPFAM" id="SSF56194">
    <property type="entry name" value="Uridine diphospho-N-Acetylenolpyruvylglucosamine reductase, MurB, C-terminal domain"/>
    <property type="match status" value="1"/>
</dbReference>
<keyword evidence="12 16" id="KW-0560">Oxidoreductase</keyword>
<evidence type="ECO:0000256" key="14">
    <source>
        <dbReference type="ARBA" id="ARBA00023316"/>
    </source>
</evidence>